<evidence type="ECO:0000313" key="2">
    <source>
        <dbReference type="Proteomes" id="UP001165565"/>
    </source>
</evidence>
<dbReference type="EMBL" id="JANFAV010000010">
    <property type="protein sequence ID" value="MCW6536017.1"/>
    <property type="molecule type" value="Genomic_DNA"/>
</dbReference>
<evidence type="ECO:0000313" key="1">
    <source>
        <dbReference type="EMBL" id="MCW6536017.1"/>
    </source>
</evidence>
<sequence length="76" mass="8423">MKLATIERDAKINVVGIYGKVRMPRKCPGRSGRQAVLERYRELKMARSVDNFVSGAVADFFTAGSLTASCRRRTAS</sequence>
<dbReference type="Proteomes" id="UP001165565">
    <property type="component" value="Unassembled WGS sequence"/>
</dbReference>
<dbReference type="RefSeq" id="WP_265269442.1">
    <property type="nucleotide sequence ID" value="NZ_JANFAV010000010.1"/>
</dbReference>
<protein>
    <submittedName>
        <fullName evidence="1">Uncharacterized protein</fullName>
    </submittedName>
</protein>
<proteinExistence type="predicted"/>
<reference evidence="1" key="1">
    <citation type="submission" date="2022-06" db="EMBL/GenBank/DDBJ databases">
        <title>Sphingomonas sp. nov. isolated from rhizosphere soil of tomato.</title>
        <authorList>
            <person name="Dong H."/>
            <person name="Gao R."/>
        </authorList>
    </citation>
    <scope>NUCLEOTIDE SEQUENCE</scope>
    <source>
        <strain evidence="1">MMSM24</strain>
    </source>
</reference>
<gene>
    <name evidence="1" type="ORF">NEE01_14645</name>
</gene>
<accession>A0AA41Z8Q2</accession>
<comment type="caution">
    <text evidence="1">The sequence shown here is derived from an EMBL/GenBank/DDBJ whole genome shotgun (WGS) entry which is preliminary data.</text>
</comment>
<keyword evidence="2" id="KW-1185">Reference proteome</keyword>
<dbReference type="AlphaFoldDB" id="A0AA41Z8Q2"/>
<name>A0AA41Z8Q2_9SPHN</name>
<organism evidence="1 2">
    <name type="scientific">Sphingomonas lycopersici</name>
    <dbReference type="NCBI Taxonomy" id="2951807"/>
    <lineage>
        <taxon>Bacteria</taxon>
        <taxon>Pseudomonadati</taxon>
        <taxon>Pseudomonadota</taxon>
        <taxon>Alphaproteobacteria</taxon>
        <taxon>Sphingomonadales</taxon>
        <taxon>Sphingomonadaceae</taxon>
        <taxon>Sphingomonas</taxon>
    </lineage>
</organism>